<dbReference type="InterPro" id="IPR005467">
    <property type="entry name" value="His_kinase_dom"/>
</dbReference>
<dbReference type="PROSITE" id="PS50109">
    <property type="entry name" value="HIS_KIN"/>
    <property type="match status" value="1"/>
</dbReference>
<evidence type="ECO:0000259" key="9">
    <source>
        <dbReference type="PROSITE" id="PS50109"/>
    </source>
</evidence>
<feature type="compositionally biased region" description="Polar residues" evidence="7">
    <location>
        <begin position="1165"/>
        <end position="1174"/>
    </location>
</feature>
<dbReference type="SUPFAM" id="SSF52172">
    <property type="entry name" value="CheY-like"/>
    <property type="match status" value="1"/>
</dbReference>
<dbReference type="eggNOG" id="KOG0519">
    <property type="taxonomic scope" value="Eukaryota"/>
</dbReference>
<dbReference type="InterPro" id="IPR003594">
    <property type="entry name" value="HATPase_dom"/>
</dbReference>
<dbReference type="EMBL" id="GG662820">
    <property type="protein sequence ID" value="EAR89572.2"/>
    <property type="molecule type" value="Genomic_DNA"/>
</dbReference>
<organism evidence="11 12">
    <name type="scientific">Tetrahymena thermophila (strain SB210)</name>
    <dbReference type="NCBI Taxonomy" id="312017"/>
    <lineage>
        <taxon>Eukaryota</taxon>
        <taxon>Sar</taxon>
        <taxon>Alveolata</taxon>
        <taxon>Ciliophora</taxon>
        <taxon>Intramacronucleata</taxon>
        <taxon>Oligohymenophorea</taxon>
        <taxon>Hymenostomatida</taxon>
        <taxon>Tetrahymenina</taxon>
        <taxon>Tetrahymenidae</taxon>
        <taxon>Tetrahymena</taxon>
    </lineage>
</organism>
<feature type="domain" description="Response regulatory" evidence="10">
    <location>
        <begin position="1253"/>
        <end position="1381"/>
    </location>
</feature>
<keyword evidence="12" id="KW-1185">Reference proteome</keyword>
<dbReference type="CDD" id="cd17546">
    <property type="entry name" value="REC_hyHK_CKI1_RcsC-like"/>
    <property type="match status" value="1"/>
</dbReference>
<feature type="chain" id="PRO_5004201133" description="histidine kinase" evidence="8">
    <location>
        <begin position="23"/>
        <end position="1393"/>
    </location>
</feature>
<accession>Q22W45</accession>
<dbReference type="OrthoDB" id="303614at2759"/>
<dbReference type="SUPFAM" id="SSF55874">
    <property type="entry name" value="ATPase domain of HSP90 chaperone/DNA topoisomerase II/histidine kinase"/>
    <property type="match status" value="2"/>
</dbReference>
<dbReference type="GO" id="GO:0000155">
    <property type="term" value="F:phosphorelay sensor kinase activity"/>
    <property type="evidence" value="ECO:0007669"/>
    <property type="project" value="InterPro"/>
</dbReference>
<dbReference type="STRING" id="312017.Q22W45"/>
<dbReference type="Gene3D" id="1.10.287.130">
    <property type="match status" value="1"/>
</dbReference>
<dbReference type="SMART" id="SM00448">
    <property type="entry name" value="REC"/>
    <property type="match status" value="1"/>
</dbReference>
<feature type="region of interest" description="Disordered" evidence="7">
    <location>
        <begin position="932"/>
        <end position="955"/>
    </location>
</feature>
<dbReference type="PROSITE" id="PS50110">
    <property type="entry name" value="RESPONSE_REGULATORY"/>
    <property type="match status" value="1"/>
</dbReference>
<dbReference type="KEGG" id="tet:TTHERM_00160870"/>
<dbReference type="Pfam" id="PF00072">
    <property type="entry name" value="Response_reg"/>
    <property type="match status" value="1"/>
</dbReference>
<keyword evidence="3 6" id="KW-0597">Phosphoprotein</keyword>
<dbReference type="InterPro" id="IPR003661">
    <property type="entry name" value="HisK_dim/P_dom"/>
</dbReference>
<dbReference type="PANTHER" id="PTHR43047">
    <property type="entry name" value="TWO-COMPONENT HISTIDINE PROTEIN KINASE"/>
    <property type="match status" value="1"/>
</dbReference>
<dbReference type="InterPro" id="IPR011006">
    <property type="entry name" value="CheY-like_superfamily"/>
</dbReference>
<feature type="compositionally biased region" description="Polar residues" evidence="7">
    <location>
        <begin position="1146"/>
        <end position="1157"/>
    </location>
</feature>
<dbReference type="SMART" id="SM00387">
    <property type="entry name" value="HATPase_c"/>
    <property type="match status" value="1"/>
</dbReference>
<dbReference type="GeneID" id="7833977"/>
<dbReference type="Gene3D" id="3.30.565.10">
    <property type="entry name" value="Histidine kinase-like ATPase, C-terminal domain"/>
    <property type="match status" value="1"/>
</dbReference>
<evidence type="ECO:0000256" key="1">
    <source>
        <dbReference type="ARBA" id="ARBA00000085"/>
    </source>
</evidence>
<dbReference type="CDD" id="cd00082">
    <property type="entry name" value="HisKA"/>
    <property type="match status" value="1"/>
</dbReference>
<comment type="catalytic activity">
    <reaction evidence="1">
        <text>ATP + protein L-histidine = ADP + protein N-phospho-L-histidine.</text>
        <dbReference type="EC" id="2.7.13.3"/>
    </reaction>
</comment>
<feature type="domain" description="Histidine kinase" evidence="9">
    <location>
        <begin position="520"/>
        <end position="722"/>
    </location>
</feature>
<proteinExistence type="predicted"/>
<dbReference type="GO" id="GO:0009927">
    <property type="term" value="F:histidine phosphotransfer kinase activity"/>
    <property type="evidence" value="ECO:0007669"/>
    <property type="project" value="TreeGrafter"/>
</dbReference>
<evidence type="ECO:0000313" key="11">
    <source>
        <dbReference type="EMBL" id="EAR89572.2"/>
    </source>
</evidence>
<evidence type="ECO:0000256" key="5">
    <source>
        <dbReference type="ARBA" id="ARBA00022777"/>
    </source>
</evidence>
<dbReference type="Proteomes" id="UP000009168">
    <property type="component" value="Unassembled WGS sequence"/>
</dbReference>
<name>Q22W45_TETTS</name>
<evidence type="ECO:0000313" key="12">
    <source>
        <dbReference type="Proteomes" id="UP000009168"/>
    </source>
</evidence>
<reference evidence="12" key="1">
    <citation type="journal article" date="2006" name="PLoS Biol.">
        <title>Macronuclear genome sequence of the ciliate Tetrahymena thermophila, a model eukaryote.</title>
        <authorList>
            <person name="Eisen J.A."/>
            <person name="Coyne R.S."/>
            <person name="Wu M."/>
            <person name="Wu D."/>
            <person name="Thiagarajan M."/>
            <person name="Wortman J.R."/>
            <person name="Badger J.H."/>
            <person name="Ren Q."/>
            <person name="Amedeo P."/>
            <person name="Jones K.M."/>
            <person name="Tallon L.J."/>
            <person name="Delcher A.L."/>
            <person name="Salzberg S.L."/>
            <person name="Silva J.C."/>
            <person name="Haas B.J."/>
            <person name="Majoros W.H."/>
            <person name="Farzad M."/>
            <person name="Carlton J.M."/>
            <person name="Smith R.K. Jr."/>
            <person name="Garg J."/>
            <person name="Pearlman R.E."/>
            <person name="Karrer K.M."/>
            <person name="Sun L."/>
            <person name="Manning G."/>
            <person name="Elde N.C."/>
            <person name="Turkewitz A.P."/>
            <person name="Asai D.J."/>
            <person name="Wilkes D.E."/>
            <person name="Wang Y."/>
            <person name="Cai H."/>
            <person name="Collins K."/>
            <person name="Stewart B.A."/>
            <person name="Lee S.R."/>
            <person name="Wilamowska K."/>
            <person name="Weinberg Z."/>
            <person name="Ruzzo W.L."/>
            <person name="Wloga D."/>
            <person name="Gaertig J."/>
            <person name="Frankel J."/>
            <person name="Tsao C.-C."/>
            <person name="Gorovsky M.A."/>
            <person name="Keeling P.J."/>
            <person name="Waller R.F."/>
            <person name="Patron N.J."/>
            <person name="Cherry J.M."/>
            <person name="Stover N.A."/>
            <person name="Krieger C.J."/>
            <person name="del Toro C."/>
            <person name="Ryder H.F."/>
            <person name="Williamson S.C."/>
            <person name="Barbeau R.A."/>
            <person name="Hamilton E.P."/>
            <person name="Orias E."/>
        </authorList>
    </citation>
    <scope>NUCLEOTIDE SEQUENCE [LARGE SCALE GENOMIC DNA]</scope>
    <source>
        <strain evidence="12">SB210</strain>
    </source>
</reference>
<evidence type="ECO:0000256" key="8">
    <source>
        <dbReference type="SAM" id="SignalP"/>
    </source>
</evidence>
<sequence length="1393" mass="160569">MFLVSEICFCILFILFFEYRSCSLNEKINNQQNQSQQMMKQQDSHTINLEDTIKIQDFSGYPMAQNDQSLAKSGIEFKPLVKNTLLLTKKLDISGSQNHGICQSIEMNEQLIQQEQIHSRSFGQKNFQKRNLTFFQRQKRNSQRNLTTLLLKQSVKTSLEKDILNFLFAGVLMIDYKKKIIYQNDQIEQLIQNCKSQQIFEIILGLNLSNQDNKAQKNSNNNNNKHIDFSRSQLDEYQNEECAKLDDQNQQFKNFLETFNQRIKNQQSFQKKINTKSIGGSNTRQQPQSMIRSRNTSLLENITNTKQNKSSSESFDSELQDIYDSSKIQSSENGAFSKNNFFEEDQNKKLFQNKLKKQPSSGLSNYGKLVKNGNISECKILLEALNRQDSTLQTIIDILLEKNYWKDFWKRHVIHTDTDICANNESDQKRDPQLEQKQNYILQGNSISFQINMKTDKKSKERPFYLKLSSFLTQKAYQQKGLNRQKIKMVLLIEIIPLKNILTSLQESELNNFKNKVISSLSHELRTPLNCSIQMLELLLHSENQSVSTKTLVSQHNFQISDEVKKMFIYPALNSSYLLLSMINDIIDFAQINSGKLRLYFSSFNIRDLIKDCVQLFTLQATIKNLEILVNIDPLIPQLVHSDQNRIKQVLLALLSNAIKFTDKGFVSITAENYQQDLIRISVEDTGNGITPEVKSQLFKGFQNSNSIKSSSRQSKMSHNLGKNRSLSIQTIKANLMQNASLTMKKSQQFTNQRSSQNYRSSIFGEENIEISENITRKEVNTIFAKLNSMSFGEAEEQNNTNINKSSCLSQNAGIGLTIANHLAQGLGGNRSIIVESEINKGSSFRFFFINQPSKSKGIKQNQGHAFEKSYQAWKTIQSEQNQTHSLQSLQSNQNPNSFLARQNETINLEQTANILEQQQQQGFQLIYQDQNQVQEEEEDELDEENEEENETDVKEYEEIAGYNCNYKNEDHRDLISNSIHSDSCNVIIDKSEQRIPQNPQTMQIEVAYKKFEEPFYDDHFVTNEAKNNQNKDRNSAQQDIKNQIKYDENIYSINDLKRYSNFNRQGSGYDQEIINIQESLRNFLKTSFAIQNVYCNVAQNQSMNQINSNSICKINMNDLGSGVIPPSPQFNQMHKKQSHKKQKRNSYTISMVPTDQNQKKDNAKSIQSQNNLSNKDSQISVAIISEGSYQQIQKPQETANEQIVSLVSLSHQKYFTPENKNIQLSPKGENKKIIVSQEQEFSGKQKQCSCNQILIVDDNDFNLISLEMRLLRQYHLKVDKANSGFVAINLVQKKLTNLECCQTYKLIFMDIDMPVKNGHQTTKEILSLFSSQIVKPPIISACTAYSQDAERKKAQQSGMKFYITKPIDVQQLENVLRQVQLIQSNNKNTQQQ</sequence>
<evidence type="ECO:0000259" key="10">
    <source>
        <dbReference type="PROSITE" id="PS50110"/>
    </source>
</evidence>
<dbReference type="SUPFAM" id="SSF47384">
    <property type="entry name" value="Homodimeric domain of signal transducing histidine kinase"/>
    <property type="match status" value="1"/>
</dbReference>
<evidence type="ECO:0000256" key="2">
    <source>
        <dbReference type="ARBA" id="ARBA00012438"/>
    </source>
</evidence>
<dbReference type="InterPro" id="IPR001789">
    <property type="entry name" value="Sig_transdc_resp-reg_receiver"/>
</dbReference>
<protein>
    <recommendedName>
        <fullName evidence="2">histidine kinase</fullName>
        <ecNumber evidence="2">2.7.13.3</ecNumber>
    </recommendedName>
</protein>
<feature type="region of interest" description="Disordered" evidence="7">
    <location>
        <begin position="1125"/>
        <end position="1174"/>
    </location>
</feature>
<feature type="signal peptide" evidence="8">
    <location>
        <begin position="1"/>
        <end position="22"/>
    </location>
</feature>
<dbReference type="GO" id="GO:0005886">
    <property type="term" value="C:plasma membrane"/>
    <property type="evidence" value="ECO:0007669"/>
    <property type="project" value="TreeGrafter"/>
</dbReference>
<dbReference type="InParanoid" id="Q22W45"/>
<keyword evidence="5 11" id="KW-0418">Kinase</keyword>
<evidence type="ECO:0000256" key="7">
    <source>
        <dbReference type="SAM" id="MobiDB-lite"/>
    </source>
</evidence>
<dbReference type="InterPro" id="IPR036097">
    <property type="entry name" value="HisK_dim/P_sf"/>
</dbReference>
<keyword evidence="8" id="KW-0732">Signal</keyword>
<dbReference type="RefSeq" id="XP_001009817.2">
    <property type="nucleotide sequence ID" value="XM_001009817.2"/>
</dbReference>
<evidence type="ECO:0000256" key="3">
    <source>
        <dbReference type="ARBA" id="ARBA00022553"/>
    </source>
</evidence>
<dbReference type="Pfam" id="PF02518">
    <property type="entry name" value="HATPase_c"/>
    <property type="match status" value="1"/>
</dbReference>
<gene>
    <name evidence="11" type="ORF">TTHERM_00160870</name>
</gene>
<dbReference type="EC" id="2.7.13.3" evidence="2"/>
<feature type="compositionally biased region" description="Basic residues" evidence="7">
    <location>
        <begin position="1134"/>
        <end position="1145"/>
    </location>
</feature>
<dbReference type="PRINTS" id="PR00344">
    <property type="entry name" value="BCTRLSENSOR"/>
</dbReference>
<dbReference type="InterPro" id="IPR036890">
    <property type="entry name" value="HATPase_C_sf"/>
</dbReference>
<dbReference type="InterPro" id="IPR004358">
    <property type="entry name" value="Sig_transdc_His_kin-like_C"/>
</dbReference>
<evidence type="ECO:0000256" key="4">
    <source>
        <dbReference type="ARBA" id="ARBA00022679"/>
    </source>
</evidence>
<dbReference type="PANTHER" id="PTHR43047:SF72">
    <property type="entry name" value="OSMOSENSING HISTIDINE PROTEIN KINASE SLN1"/>
    <property type="match status" value="1"/>
</dbReference>
<dbReference type="Pfam" id="PF00512">
    <property type="entry name" value="HisKA"/>
    <property type="match status" value="1"/>
</dbReference>
<keyword evidence="4" id="KW-0808">Transferase</keyword>
<dbReference type="HOGENOM" id="CLU_268688_0_0_1"/>
<feature type="compositionally biased region" description="Acidic residues" evidence="7">
    <location>
        <begin position="935"/>
        <end position="951"/>
    </location>
</feature>
<dbReference type="Gene3D" id="3.40.50.2300">
    <property type="match status" value="1"/>
</dbReference>
<evidence type="ECO:0000256" key="6">
    <source>
        <dbReference type="PROSITE-ProRule" id="PRU00169"/>
    </source>
</evidence>
<feature type="modified residue" description="4-aspartylphosphate" evidence="6">
    <location>
        <position position="1311"/>
    </location>
</feature>